<dbReference type="GO" id="GO:0000736">
    <property type="term" value="P:double-strand break repair via single-strand annealing, removal of nonhomologous ends"/>
    <property type="evidence" value="ECO:0007669"/>
    <property type="project" value="InterPro"/>
</dbReference>
<dbReference type="InterPro" id="IPR021624">
    <property type="entry name" value="Saw1"/>
</dbReference>
<feature type="compositionally biased region" description="Polar residues" evidence="1">
    <location>
        <begin position="210"/>
        <end position="220"/>
    </location>
</feature>
<keyword evidence="3" id="KW-1185">Reference proteome</keyword>
<evidence type="ECO:0000313" key="2">
    <source>
        <dbReference type="EMBL" id="CDO95326.1"/>
    </source>
</evidence>
<evidence type="ECO:0000256" key="1">
    <source>
        <dbReference type="SAM" id="MobiDB-lite"/>
    </source>
</evidence>
<dbReference type="Pfam" id="PF11561">
    <property type="entry name" value="Saw1"/>
    <property type="match status" value="1"/>
</dbReference>
<reference evidence="2 3" key="1">
    <citation type="submission" date="2014-03" db="EMBL/GenBank/DDBJ databases">
        <title>The genome of Kluyveromyces dobzhanskii.</title>
        <authorList>
            <person name="Nystedt B."/>
            <person name="Astrom S."/>
        </authorList>
    </citation>
    <scope>NUCLEOTIDE SEQUENCE [LARGE SCALE GENOMIC DNA]</scope>
    <source>
        <strain evidence="2 3">CBS 2104</strain>
    </source>
</reference>
<name>A0A0A8L8G4_9SACH</name>
<dbReference type="OrthoDB" id="4034365at2759"/>
<evidence type="ECO:0000313" key="3">
    <source>
        <dbReference type="Proteomes" id="UP000031516"/>
    </source>
</evidence>
<sequence>MHVRSALIQINSKCVLSVRVFINRNKVLKNISSTDTIFEAPILSNNSIIRLKTPAIRLHLSNEDMKSLTNEIRDSLLFVLYELCSPILEEKVLNKLKIDTFMDFADVLAILKDESNLASTSADAYNPIDGIDVHITSIERTGKKAYKLHFSHNWKLDIIIDNIDKLNHWRKLLTLLDSVQSAMSSAHSIPLFIPFKSTNVLVRSIKPFESSTDRNATGSSEPPILIDPEDDGLGLPPLGDDEATDQQANNIKSDKNDKKPLFDYQYRGMRLFDKCINIQILGRPKRVRKP</sequence>
<dbReference type="EMBL" id="CCBQ010000044">
    <property type="protein sequence ID" value="CDO95326.1"/>
    <property type="molecule type" value="Genomic_DNA"/>
</dbReference>
<dbReference type="GO" id="GO:0070336">
    <property type="term" value="F:flap-structured DNA binding"/>
    <property type="evidence" value="ECO:0007669"/>
    <property type="project" value="InterPro"/>
</dbReference>
<accession>A0A0A8L8G4</accession>
<protein>
    <submittedName>
        <fullName evidence="2">WGS project CCBQ000000000 data, contig 00272</fullName>
    </submittedName>
</protein>
<proteinExistence type="predicted"/>
<dbReference type="Proteomes" id="UP000031516">
    <property type="component" value="Unassembled WGS sequence"/>
</dbReference>
<comment type="caution">
    <text evidence="2">The sequence shown here is derived from an EMBL/GenBank/DDBJ whole genome shotgun (WGS) entry which is preliminary data.</text>
</comment>
<organism evidence="2 3">
    <name type="scientific">Kluyveromyces dobzhanskii CBS 2104</name>
    <dbReference type="NCBI Taxonomy" id="1427455"/>
    <lineage>
        <taxon>Eukaryota</taxon>
        <taxon>Fungi</taxon>
        <taxon>Dikarya</taxon>
        <taxon>Ascomycota</taxon>
        <taxon>Saccharomycotina</taxon>
        <taxon>Saccharomycetes</taxon>
        <taxon>Saccharomycetales</taxon>
        <taxon>Saccharomycetaceae</taxon>
        <taxon>Kluyveromyces</taxon>
    </lineage>
</organism>
<dbReference type="AlphaFoldDB" id="A0A0A8L8G4"/>
<feature type="region of interest" description="Disordered" evidence="1">
    <location>
        <begin position="210"/>
        <end position="256"/>
    </location>
</feature>
<gene>
    <name evidence="2" type="ORF">KLDO_g3571</name>
</gene>